<dbReference type="AlphaFoldDB" id="A0AAU3I6A7"/>
<dbReference type="InterPro" id="IPR007253">
    <property type="entry name" value="Cell_wall-bd_2"/>
</dbReference>
<organism evidence="4">
    <name type="scientific">Streptomyces sp. NBC_01393</name>
    <dbReference type="NCBI Taxonomy" id="2903851"/>
    <lineage>
        <taxon>Bacteria</taxon>
        <taxon>Bacillati</taxon>
        <taxon>Actinomycetota</taxon>
        <taxon>Actinomycetes</taxon>
        <taxon>Kitasatosporales</taxon>
        <taxon>Streptomycetaceae</taxon>
        <taxon>Streptomyces</taxon>
    </lineage>
</organism>
<dbReference type="InterPro" id="IPR011659">
    <property type="entry name" value="WD40"/>
</dbReference>
<protein>
    <submittedName>
        <fullName evidence="4">Cell wall-binding repeat-containing protein</fullName>
    </submittedName>
</protein>
<dbReference type="InterPro" id="IPR011042">
    <property type="entry name" value="6-blade_b-propeller_TolB-like"/>
</dbReference>
<dbReference type="Pfam" id="PF04122">
    <property type="entry name" value="CW_binding_2"/>
    <property type="match status" value="2"/>
</dbReference>
<keyword evidence="3" id="KW-0732">Signal</keyword>
<name>A0AAU3I6A7_9ACTN</name>
<reference evidence="4" key="1">
    <citation type="submission" date="2022-10" db="EMBL/GenBank/DDBJ databases">
        <title>The complete genomes of actinobacterial strains from the NBC collection.</title>
        <authorList>
            <person name="Joergensen T.S."/>
            <person name="Alvarez Arevalo M."/>
            <person name="Sterndorff E.B."/>
            <person name="Faurdal D."/>
            <person name="Vuksanovic O."/>
            <person name="Mourched A.-S."/>
            <person name="Charusanti P."/>
            <person name="Shaw S."/>
            <person name="Blin K."/>
            <person name="Weber T."/>
        </authorList>
    </citation>
    <scope>NUCLEOTIDE SEQUENCE</scope>
    <source>
        <strain evidence="4">NBC_01393</strain>
    </source>
</reference>
<evidence type="ECO:0000256" key="2">
    <source>
        <dbReference type="SAM" id="MobiDB-lite"/>
    </source>
</evidence>
<feature type="region of interest" description="Disordered" evidence="2">
    <location>
        <begin position="657"/>
        <end position="686"/>
    </location>
</feature>
<feature type="chain" id="PRO_5043615016" evidence="3">
    <location>
        <begin position="37"/>
        <end position="686"/>
    </location>
</feature>
<sequence>MGVDNLRLFMRRRAAALATAAALAAVGTLASAPGAAADDAGPWPGTEGKILTDGPTLVDPSTGTTTQVGTHMGSYAAWAPDGSRIVSEWGQLASERPDGSSRFSLPWAAGVRSSAEQKDITFWWGGRYVVYSTGGQLVYGPSDASWAPEPLLSAAQEPSTVCDEDPTVSPNGLVAFSRRINYGCYDNDGVWVHDSFANTVKRVLTDAAQPAFSPDGTKLAFVRNVGGGLSRLFTANADGTDVKQITIDGRGYANPSWSPTGTRIIADVHTSGDSSDVHTTEYVDVATGATTAVPGTPKGGNPSWQPLRKNSAGRVWGSDVYASNIASSRWTWNTYGGTKVPGLMDAKAAVLINRDDSAYSLTAPALAGKKHGPVLGTTKSGLTTAVKNELKRTLKPGSNVYLIGGTSILTSTVSSQVTSLGFTPKRLSGTDRYATSVAVAKSVTSSPKYVFLATGTDYHSALAAASAAGADGTSSAGSVVLNNGNSLTSSVKSYLNSLNPNNTMIITVGSSAKYALTHTYFSNWPSTYTYYPITGSTNEATSVAVAKFWWTAPSTTALSYTNSWRGGVSAGAAMNVFGPVLWTAKDSLSSEVKSYLLRESASTNSVIAFGGTGSVAKAALDTAGAAISASASQFVYHPYYDGVVTAASQQSTYAARTNGGQPATVARTGPTGADPHLDSLKTVQHQ</sequence>
<dbReference type="SUPFAM" id="SSF69304">
    <property type="entry name" value="Tricorn protease N-terminal domain"/>
    <property type="match status" value="1"/>
</dbReference>
<evidence type="ECO:0000256" key="3">
    <source>
        <dbReference type="SAM" id="SignalP"/>
    </source>
</evidence>
<accession>A0AAU3I6A7</accession>
<dbReference type="Gene3D" id="2.120.10.30">
    <property type="entry name" value="TolB, C-terminal domain"/>
    <property type="match status" value="1"/>
</dbReference>
<dbReference type="Pfam" id="PF07676">
    <property type="entry name" value="PD40"/>
    <property type="match status" value="1"/>
</dbReference>
<dbReference type="InterPro" id="IPR006311">
    <property type="entry name" value="TAT_signal"/>
</dbReference>
<gene>
    <name evidence="4" type="ORF">OG699_23725</name>
</gene>
<dbReference type="PANTHER" id="PTHR36842">
    <property type="entry name" value="PROTEIN TOLB HOMOLOG"/>
    <property type="match status" value="1"/>
</dbReference>
<feature type="signal peptide" evidence="3">
    <location>
        <begin position="1"/>
        <end position="36"/>
    </location>
</feature>
<proteinExistence type="inferred from homology"/>
<dbReference type="PROSITE" id="PS51318">
    <property type="entry name" value="TAT"/>
    <property type="match status" value="1"/>
</dbReference>
<evidence type="ECO:0000313" key="4">
    <source>
        <dbReference type="EMBL" id="WTZ10720.1"/>
    </source>
</evidence>
<evidence type="ECO:0000256" key="1">
    <source>
        <dbReference type="ARBA" id="ARBA00009820"/>
    </source>
</evidence>
<comment type="similarity">
    <text evidence="1">Belongs to the TolB family.</text>
</comment>
<dbReference type="Gene3D" id="3.40.50.12090">
    <property type="match status" value="1"/>
</dbReference>
<dbReference type="PANTHER" id="PTHR36842:SF1">
    <property type="entry name" value="PROTEIN TOLB"/>
    <property type="match status" value="1"/>
</dbReference>
<dbReference type="EMBL" id="CP109546">
    <property type="protein sequence ID" value="WTZ10720.1"/>
    <property type="molecule type" value="Genomic_DNA"/>
</dbReference>